<organism evidence="1 2">
    <name type="scientific">Fluviispira multicolorata</name>
    <dbReference type="NCBI Taxonomy" id="2654512"/>
    <lineage>
        <taxon>Bacteria</taxon>
        <taxon>Pseudomonadati</taxon>
        <taxon>Bdellovibrionota</taxon>
        <taxon>Oligoflexia</taxon>
        <taxon>Silvanigrellales</taxon>
        <taxon>Silvanigrellaceae</taxon>
        <taxon>Fluviispira</taxon>
    </lineage>
</organism>
<sequence length="86" mass="10013">MLDILEALKNGDHSHEQAIALLPLLLDIRKIGEQLIRQQSFFHTFLFPIGEKRLKPRVERLIHVEKLLKSLPRKDSSCENTQKEIS</sequence>
<reference evidence="1 2" key="1">
    <citation type="submission" date="2019-10" db="EMBL/GenBank/DDBJ databases">
        <title>New genus of Silvanigrellaceae.</title>
        <authorList>
            <person name="Pitt A."/>
            <person name="Hahn M.W."/>
        </authorList>
    </citation>
    <scope>NUCLEOTIDE SEQUENCE [LARGE SCALE GENOMIC DNA]</scope>
    <source>
        <strain evidence="1 2">33A1-SZDP</strain>
    </source>
</reference>
<name>A0A833JCP1_9BACT</name>
<protein>
    <submittedName>
        <fullName evidence="1">Uncharacterized protein</fullName>
    </submittedName>
</protein>
<dbReference type="RefSeq" id="WP_152212755.1">
    <property type="nucleotide sequence ID" value="NZ_WFLN01000006.1"/>
</dbReference>
<keyword evidence="2" id="KW-1185">Reference proteome</keyword>
<dbReference type="Proteomes" id="UP000442694">
    <property type="component" value="Unassembled WGS sequence"/>
</dbReference>
<dbReference type="EMBL" id="WFLN01000006">
    <property type="protein sequence ID" value="KAB8030828.1"/>
    <property type="molecule type" value="Genomic_DNA"/>
</dbReference>
<comment type="caution">
    <text evidence="1">The sequence shown here is derived from an EMBL/GenBank/DDBJ whole genome shotgun (WGS) entry which is preliminary data.</text>
</comment>
<gene>
    <name evidence="1" type="ORF">GCL57_07590</name>
</gene>
<evidence type="ECO:0000313" key="2">
    <source>
        <dbReference type="Proteomes" id="UP000442694"/>
    </source>
</evidence>
<accession>A0A833JCP1</accession>
<dbReference type="AlphaFoldDB" id="A0A833JCP1"/>
<evidence type="ECO:0000313" key="1">
    <source>
        <dbReference type="EMBL" id="KAB8030828.1"/>
    </source>
</evidence>
<proteinExistence type="predicted"/>